<dbReference type="Proteomes" id="UP001172743">
    <property type="component" value="Unassembled WGS sequence"/>
</dbReference>
<gene>
    <name evidence="1" type="ORF">QYB95_04980</name>
</gene>
<accession>A0ABT8GN86</accession>
<sequence>MNFELIDQAYNIANFDNQATELTYVLSRLSNNKGYIKKNNDEDLAILNGYKLALELIQQYPELIRPTLNGTMVTVKRKYQQLTRFSRNYSEVSAVSLAMNHLQTMIKRRKIINQVELT</sequence>
<evidence type="ECO:0000313" key="2">
    <source>
        <dbReference type="Proteomes" id="UP001172743"/>
    </source>
</evidence>
<keyword evidence="2" id="KW-1185">Reference proteome</keyword>
<evidence type="ECO:0000313" key="1">
    <source>
        <dbReference type="EMBL" id="MDN4492885.1"/>
    </source>
</evidence>
<proteinExistence type="predicted"/>
<name>A0ABT8GN86_9BACL</name>
<organism evidence="1 2">
    <name type="scientific">Ureibacillus aquaedulcis</name>
    <dbReference type="NCBI Taxonomy" id="3058421"/>
    <lineage>
        <taxon>Bacteria</taxon>
        <taxon>Bacillati</taxon>
        <taxon>Bacillota</taxon>
        <taxon>Bacilli</taxon>
        <taxon>Bacillales</taxon>
        <taxon>Caryophanaceae</taxon>
        <taxon>Ureibacillus</taxon>
    </lineage>
</organism>
<comment type="caution">
    <text evidence="1">The sequence shown here is derived from an EMBL/GenBank/DDBJ whole genome shotgun (WGS) entry which is preliminary data.</text>
</comment>
<dbReference type="RefSeq" id="WP_301137116.1">
    <property type="nucleotide sequence ID" value="NZ_JAUHTQ010000003.1"/>
</dbReference>
<protein>
    <submittedName>
        <fullName evidence="1">Uncharacterized protein</fullName>
    </submittedName>
</protein>
<reference evidence="1" key="1">
    <citation type="submission" date="2023-07" db="EMBL/GenBank/DDBJ databases">
        <title>Ureibacillus sp. isolated from freshwater well.</title>
        <authorList>
            <person name="Kirdat K."/>
            <person name="Bhatt A."/>
            <person name="Teware R."/>
            <person name="Bhavsar Y."/>
            <person name="Yadav A."/>
        </authorList>
    </citation>
    <scope>NUCLEOTIDE SEQUENCE</scope>
    <source>
        <strain evidence="1">BA0131</strain>
    </source>
</reference>
<dbReference type="EMBL" id="JAUHTQ010000003">
    <property type="protein sequence ID" value="MDN4492885.1"/>
    <property type="molecule type" value="Genomic_DNA"/>
</dbReference>